<evidence type="ECO:0000256" key="1">
    <source>
        <dbReference type="SAM" id="MobiDB-lite"/>
    </source>
</evidence>
<keyword evidence="3" id="KW-1185">Reference proteome</keyword>
<organism evidence="2 3">
    <name type="scientific">Lasallia pustulata</name>
    <dbReference type="NCBI Taxonomy" id="136370"/>
    <lineage>
        <taxon>Eukaryota</taxon>
        <taxon>Fungi</taxon>
        <taxon>Dikarya</taxon>
        <taxon>Ascomycota</taxon>
        <taxon>Pezizomycotina</taxon>
        <taxon>Lecanoromycetes</taxon>
        <taxon>OSLEUM clade</taxon>
        <taxon>Umbilicariomycetidae</taxon>
        <taxon>Umbilicariales</taxon>
        <taxon>Umbilicariaceae</taxon>
        <taxon>Lasallia</taxon>
    </lineage>
</organism>
<accession>A0A1W5CXD0</accession>
<sequence length="343" mass="38277">MGWFGGSDKNGSSKDNNGDPLQDLDPSLREFLEKESPVKYQTSKPPPPPPSAQDLSPQPDKSDSTEASTSSSSTTTPTVPAPSLFPDGRYAHLWSTYRPQGEIENEGKSDQEKLQDVISGYKDRKAQIGRAALENCANEHWILSDCFRNGGWSSRLTMCRTDNQKLGRCYMMQARFLKALGYISTYDRPPEVDERIQMYADTLYHRMLEQERAIKEAKAAGKPIPEFPPFVTTLPAEPSTPSPQAPASSDAAAISPTQPEELPTLTPDQFSPRVQARLAQRLKGLSPAEREVEEKAIAMEIRAAQILGRQIEQLFDEQGKEKKERKRRGEVTFADKVSTLFGW</sequence>
<feature type="region of interest" description="Disordered" evidence="1">
    <location>
        <begin position="1"/>
        <end position="86"/>
    </location>
</feature>
<feature type="compositionally biased region" description="Basic and acidic residues" evidence="1">
    <location>
        <begin position="26"/>
        <end position="37"/>
    </location>
</feature>
<name>A0A1W5CXD0_9LECA</name>
<evidence type="ECO:0000313" key="2">
    <source>
        <dbReference type="EMBL" id="SLM35534.1"/>
    </source>
</evidence>
<dbReference type="Proteomes" id="UP000192927">
    <property type="component" value="Unassembled WGS sequence"/>
</dbReference>
<dbReference type="AlphaFoldDB" id="A0A1W5CXD0"/>
<proteinExistence type="predicted"/>
<dbReference type="EMBL" id="FWEW01000736">
    <property type="protein sequence ID" value="SLM35534.1"/>
    <property type="molecule type" value="Genomic_DNA"/>
</dbReference>
<evidence type="ECO:0000313" key="3">
    <source>
        <dbReference type="Proteomes" id="UP000192927"/>
    </source>
</evidence>
<feature type="compositionally biased region" description="Low complexity" evidence="1">
    <location>
        <begin position="52"/>
        <end position="82"/>
    </location>
</feature>
<protein>
    <submittedName>
        <fullName evidence="2">Uncharacterized protein</fullName>
    </submittedName>
</protein>
<reference evidence="3" key="1">
    <citation type="submission" date="2017-03" db="EMBL/GenBank/DDBJ databases">
        <authorList>
            <person name="Sharma R."/>
            <person name="Thines M."/>
        </authorList>
    </citation>
    <scope>NUCLEOTIDE SEQUENCE [LARGE SCALE GENOMIC DNA]</scope>
</reference>
<feature type="region of interest" description="Disordered" evidence="1">
    <location>
        <begin position="234"/>
        <end position="253"/>
    </location>
</feature>